<proteinExistence type="predicted"/>
<dbReference type="Proteomes" id="UP000675881">
    <property type="component" value="Chromosome 6"/>
</dbReference>
<evidence type="ECO:0000313" key="2">
    <source>
        <dbReference type="Proteomes" id="UP000675881"/>
    </source>
</evidence>
<dbReference type="AlphaFoldDB" id="A0A7R8CY90"/>
<name>A0A7R8CY90_LEPSM</name>
<dbReference type="OrthoDB" id="6375579at2759"/>
<protein>
    <submittedName>
        <fullName evidence="1">(salmon louse) hypothetical protein</fullName>
    </submittedName>
</protein>
<dbReference type="EMBL" id="HG994585">
    <property type="protein sequence ID" value="CAF2967992.1"/>
    <property type="molecule type" value="Genomic_DNA"/>
</dbReference>
<evidence type="ECO:0000313" key="1">
    <source>
        <dbReference type="EMBL" id="CAF2967992.1"/>
    </source>
</evidence>
<keyword evidence="2" id="KW-1185">Reference proteome</keyword>
<sequence length="319" mass="36021">MDMELVDDVKELEGKRKAELVTIIRYYLSQCGCYPKNFDFAIAGATVLCTNDKELSLTYTGHVGKAMLLDCGGAGVQQWLKNLSVSPEMEEDEGEAVIRVMLLSLCHDISGLGCPKSYRYISQAPYLKDECVAFATVDMYLLSLSVLQQDVTVTSVAKQVTLTFCCKSPRSLASSIPFQVSAVEDERAYAHFYVDEAGQTILGFHDCLSFGVATLPNYPNECFALQEDMERVEYLKKEIHHLLIFSVLRSEYFLHEDFLKFEVTPLNFPSKGRKRRLSESHQEATDDNLEDIQIIAVENKIDPIESINMEHSNVFHLIL</sequence>
<accession>A0A7R8CY90</accession>
<reference evidence="1" key="1">
    <citation type="submission" date="2021-02" db="EMBL/GenBank/DDBJ databases">
        <authorList>
            <person name="Bekaert M."/>
        </authorList>
    </citation>
    <scope>NUCLEOTIDE SEQUENCE</scope>
    <source>
        <strain evidence="1">IoA-00</strain>
    </source>
</reference>
<organism evidence="1 2">
    <name type="scientific">Lepeophtheirus salmonis</name>
    <name type="common">Salmon louse</name>
    <name type="synonym">Caligus salmonis</name>
    <dbReference type="NCBI Taxonomy" id="72036"/>
    <lineage>
        <taxon>Eukaryota</taxon>
        <taxon>Metazoa</taxon>
        <taxon>Ecdysozoa</taxon>
        <taxon>Arthropoda</taxon>
        <taxon>Crustacea</taxon>
        <taxon>Multicrustacea</taxon>
        <taxon>Hexanauplia</taxon>
        <taxon>Copepoda</taxon>
        <taxon>Siphonostomatoida</taxon>
        <taxon>Caligidae</taxon>
        <taxon>Lepeophtheirus</taxon>
    </lineage>
</organism>
<gene>
    <name evidence="1" type="ORF">LSAA_12310</name>
</gene>